<dbReference type="EMBL" id="JAMSKV010000014">
    <property type="protein sequence ID" value="MCQ8279596.1"/>
    <property type="molecule type" value="Genomic_DNA"/>
</dbReference>
<accession>A0ABT1W9M9</accession>
<evidence type="ECO:0008006" key="3">
    <source>
        <dbReference type="Google" id="ProtNLM"/>
    </source>
</evidence>
<sequence>MIALEWRLPMPGLRTLIRGAEPIRHIQVYGMRCSGTHAIIKLIEANLGRDAFTESYGFKHWSVPPQILFRPDVLVLVIARDPAIWLRSLHKQPWHVHESLRALSFAEFIRTPWHSVWDDQFWGVDETHPMFGTEMMHERDLDTGERFPDPVTMRTRTLAHWAGLHRRAHNLALLDYESVRTRPQAVIEALCDATGLAGTPGGFVPLDTYKGHGIKPFVPAAYPALSEEDRDHVAARLDPAVEALFGMAEARVSA</sequence>
<dbReference type="Gene3D" id="3.40.50.300">
    <property type="entry name" value="P-loop containing nucleotide triphosphate hydrolases"/>
    <property type="match status" value="1"/>
</dbReference>
<keyword evidence="2" id="KW-1185">Reference proteome</keyword>
<dbReference type="Proteomes" id="UP001524587">
    <property type="component" value="Unassembled WGS sequence"/>
</dbReference>
<dbReference type="SUPFAM" id="SSF52540">
    <property type="entry name" value="P-loop containing nucleoside triphosphate hydrolases"/>
    <property type="match status" value="1"/>
</dbReference>
<evidence type="ECO:0000313" key="2">
    <source>
        <dbReference type="Proteomes" id="UP001524587"/>
    </source>
</evidence>
<gene>
    <name evidence="1" type="ORF">NFI95_14220</name>
</gene>
<proteinExistence type="predicted"/>
<name>A0ABT1W9M9_9PROT</name>
<dbReference type="InterPro" id="IPR027417">
    <property type="entry name" value="P-loop_NTPase"/>
</dbReference>
<protein>
    <recommendedName>
        <fullName evidence="3">Sulfotransferase family protein</fullName>
    </recommendedName>
</protein>
<comment type="caution">
    <text evidence="1">The sequence shown here is derived from an EMBL/GenBank/DDBJ whole genome shotgun (WGS) entry which is preliminary data.</text>
</comment>
<dbReference type="RefSeq" id="WP_422865085.1">
    <property type="nucleotide sequence ID" value="NZ_JAMSKV010000014.1"/>
</dbReference>
<reference evidence="1 2" key="1">
    <citation type="submission" date="2022-06" db="EMBL/GenBank/DDBJ databases">
        <title>Endosaccharibacter gen. nov., sp. nov., endophytic bacteria isolated from sugarcane.</title>
        <authorList>
            <person name="Pitiwittayakul N."/>
            <person name="Yukphan P."/>
            <person name="Charoenyingcharoen P."/>
            <person name="Tanasupawat S."/>
        </authorList>
    </citation>
    <scope>NUCLEOTIDE SEQUENCE [LARGE SCALE GENOMIC DNA]</scope>
    <source>
        <strain evidence="1 2">KSS8</strain>
    </source>
</reference>
<organism evidence="1 2">
    <name type="scientific">Endosaccharibacter trunci</name>
    <dbReference type="NCBI Taxonomy" id="2812733"/>
    <lineage>
        <taxon>Bacteria</taxon>
        <taxon>Pseudomonadati</taxon>
        <taxon>Pseudomonadota</taxon>
        <taxon>Alphaproteobacteria</taxon>
        <taxon>Acetobacterales</taxon>
        <taxon>Acetobacteraceae</taxon>
        <taxon>Endosaccharibacter</taxon>
    </lineage>
</organism>
<evidence type="ECO:0000313" key="1">
    <source>
        <dbReference type="EMBL" id="MCQ8279596.1"/>
    </source>
</evidence>